<accession>A0A6J4IWB2</accession>
<protein>
    <submittedName>
        <fullName evidence="1">Uncharacterized protein</fullName>
    </submittedName>
</protein>
<organism evidence="1">
    <name type="scientific">uncultured Acetobacteraceae bacterium</name>
    <dbReference type="NCBI Taxonomy" id="169975"/>
    <lineage>
        <taxon>Bacteria</taxon>
        <taxon>Pseudomonadati</taxon>
        <taxon>Pseudomonadota</taxon>
        <taxon>Alphaproteobacteria</taxon>
        <taxon>Acetobacterales</taxon>
        <taxon>Acetobacteraceae</taxon>
        <taxon>environmental samples</taxon>
    </lineage>
</organism>
<sequence>AVATAAGIEVGKRALVLRPPRRPSLGGVWRCARRGGYWCRLDQVRL</sequence>
<name>A0A6J4IWB2_9PROT</name>
<evidence type="ECO:0000313" key="1">
    <source>
        <dbReference type="EMBL" id="CAA9260800.1"/>
    </source>
</evidence>
<proteinExistence type="predicted"/>
<feature type="non-terminal residue" evidence="1">
    <location>
        <position position="1"/>
    </location>
</feature>
<gene>
    <name evidence="1" type="ORF">AVDCRST_MAG08-2664</name>
</gene>
<dbReference type="EMBL" id="CADCTG010000197">
    <property type="protein sequence ID" value="CAA9260800.1"/>
    <property type="molecule type" value="Genomic_DNA"/>
</dbReference>
<feature type="non-terminal residue" evidence="1">
    <location>
        <position position="46"/>
    </location>
</feature>
<reference evidence="1" key="1">
    <citation type="submission" date="2020-02" db="EMBL/GenBank/DDBJ databases">
        <authorList>
            <person name="Meier V. D."/>
        </authorList>
    </citation>
    <scope>NUCLEOTIDE SEQUENCE</scope>
    <source>
        <strain evidence="1">AVDCRST_MAG08</strain>
    </source>
</reference>
<dbReference type="AlphaFoldDB" id="A0A6J4IWB2"/>